<dbReference type="InterPro" id="IPR032466">
    <property type="entry name" value="Metal_Hydrolase"/>
</dbReference>
<feature type="domain" description="Amidohydrolase 3" evidence="1">
    <location>
        <begin position="63"/>
        <end position="524"/>
    </location>
</feature>
<dbReference type="SUPFAM" id="SSF51338">
    <property type="entry name" value="Composite domain of metallo-dependent hydrolases"/>
    <property type="match status" value="1"/>
</dbReference>
<dbReference type="RefSeq" id="WP_188685749.1">
    <property type="nucleotide sequence ID" value="NZ_BMIS01000011.1"/>
</dbReference>
<dbReference type="Gene3D" id="2.30.40.10">
    <property type="entry name" value="Urease, subunit C, domain 1"/>
    <property type="match status" value="1"/>
</dbReference>
<sequence>MITADAGRQSFGRGSASGRMLLRGAEILDGTGAAGYSADMRIRDGGIVEIGTRLARSEGEASIDLEGHQLLPTFIDVHSHDDAALFRPHAVDPKLSQGVTTTVVGNCGHGVAPSVGGAGLQEYSVPVLGPLPPQSFSRFTDYLDALDVMPLDIDALALVPHAPLRAHVIGPEARAADSREIQQMAGALDEALRAGAAGLSLGLMYVPGSAADDAELTALAQILARHGKLLVAHIRNEGGGLQASVDELLALGRRTGCPVHISHLKVTGRANFGTMPVIIERLDLARAQGTDVTADVYPYTAGSTTASTLLPSWVTERGTDSLLEVLSTSDLRRRALEEMRHPWSGPLENQYCSAGPGSILLAGFGRPEHAQLEGLVLADIAAAQSQEPAECLADLLLAEGGVLTIVIHQSCPEGLREALSWPFTFIGSDGLPREEGYVHPRLFGAFPKTLSEFARAEKLMAPEEAVRRMSTAPVARFGAGSSGLVVGAPADLQIIDPTAYRDSADYRSPRQETAGLDAVVMRGGRVWPAPEMGRSAGAGRLIRAAQSGRTL</sequence>
<reference evidence="2" key="2">
    <citation type="submission" date="2020-09" db="EMBL/GenBank/DDBJ databases">
        <authorList>
            <person name="Sun Q."/>
            <person name="Zhou Y."/>
        </authorList>
    </citation>
    <scope>NUCLEOTIDE SEQUENCE</scope>
    <source>
        <strain evidence="2">CGMCC 1.15388</strain>
    </source>
</reference>
<dbReference type="InterPro" id="IPR013108">
    <property type="entry name" value="Amidohydro_3"/>
</dbReference>
<organism evidence="2 3">
    <name type="scientific">Nesterenkonia cremea</name>
    <dbReference type="NCBI Taxonomy" id="1882340"/>
    <lineage>
        <taxon>Bacteria</taxon>
        <taxon>Bacillati</taxon>
        <taxon>Actinomycetota</taxon>
        <taxon>Actinomycetes</taxon>
        <taxon>Micrococcales</taxon>
        <taxon>Micrococcaceae</taxon>
        <taxon>Nesterenkonia</taxon>
    </lineage>
</organism>
<dbReference type="SUPFAM" id="SSF51556">
    <property type="entry name" value="Metallo-dependent hydrolases"/>
    <property type="match status" value="1"/>
</dbReference>
<name>A0A917ER84_9MICC</name>
<dbReference type="Gene3D" id="3.20.20.140">
    <property type="entry name" value="Metal-dependent hydrolases"/>
    <property type="match status" value="1"/>
</dbReference>
<dbReference type="Pfam" id="PF07969">
    <property type="entry name" value="Amidohydro_3"/>
    <property type="match status" value="1"/>
</dbReference>
<dbReference type="PANTHER" id="PTHR11647:SF1">
    <property type="entry name" value="COLLAPSIN RESPONSE MEDIATOR PROTEIN"/>
    <property type="match status" value="1"/>
</dbReference>
<gene>
    <name evidence="2" type="ORF">GCM10011401_22510</name>
</gene>
<dbReference type="GO" id="GO:0016811">
    <property type="term" value="F:hydrolase activity, acting on carbon-nitrogen (but not peptide) bonds, in linear amides"/>
    <property type="evidence" value="ECO:0007669"/>
    <property type="project" value="InterPro"/>
</dbReference>
<dbReference type="GO" id="GO:0005829">
    <property type="term" value="C:cytosol"/>
    <property type="evidence" value="ECO:0007669"/>
    <property type="project" value="TreeGrafter"/>
</dbReference>
<comment type="caution">
    <text evidence="2">The sequence shown here is derived from an EMBL/GenBank/DDBJ whole genome shotgun (WGS) entry which is preliminary data.</text>
</comment>
<dbReference type="EMBL" id="BMIS01000011">
    <property type="protein sequence ID" value="GGE74771.1"/>
    <property type="molecule type" value="Genomic_DNA"/>
</dbReference>
<evidence type="ECO:0000259" key="1">
    <source>
        <dbReference type="Pfam" id="PF07969"/>
    </source>
</evidence>
<dbReference type="PANTHER" id="PTHR11647">
    <property type="entry name" value="HYDRANTOINASE/DIHYDROPYRIMIDINASE FAMILY MEMBER"/>
    <property type="match status" value="1"/>
</dbReference>
<reference evidence="2" key="1">
    <citation type="journal article" date="2014" name="Int. J. Syst. Evol. Microbiol.">
        <title>Complete genome sequence of Corynebacterium casei LMG S-19264T (=DSM 44701T), isolated from a smear-ripened cheese.</title>
        <authorList>
            <consortium name="US DOE Joint Genome Institute (JGI-PGF)"/>
            <person name="Walter F."/>
            <person name="Albersmeier A."/>
            <person name="Kalinowski J."/>
            <person name="Ruckert C."/>
        </authorList>
    </citation>
    <scope>NUCLEOTIDE SEQUENCE</scope>
    <source>
        <strain evidence="2">CGMCC 1.15388</strain>
    </source>
</reference>
<accession>A0A917ER84</accession>
<dbReference type="InterPro" id="IPR023100">
    <property type="entry name" value="D-aminoacylase_insert_dom_sf"/>
</dbReference>
<dbReference type="InterPro" id="IPR050378">
    <property type="entry name" value="Metallo-dep_Hydrolases_sf"/>
</dbReference>
<evidence type="ECO:0000313" key="3">
    <source>
        <dbReference type="Proteomes" id="UP000633136"/>
    </source>
</evidence>
<dbReference type="InterPro" id="IPR011059">
    <property type="entry name" value="Metal-dep_hydrolase_composite"/>
</dbReference>
<keyword evidence="3" id="KW-1185">Reference proteome</keyword>
<protein>
    <submittedName>
        <fullName evidence="2">Dihydroorotase</fullName>
    </submittedName>
</protein>
<dbReference type="Gene3D" id="3.30.1490.130">
    <property type="entry name" value="D-aminoacylase. Domain 3"/>
    <property type="match status" value="1"/>
</dbReference>
<evidence type="ECO:0000313" key="2">
    <source>
        <dbReference type="EMBL" id="GGE74771.1"/>
    </source>
</evidence>
<dbReference type="Proteomes" id="UP000633136">
    <property type="component" value="Unassembled WGS sequence"/>
</dbReference>
<proteinExistence type="predicted"/>
<dbReference type="GO" id="GO:0016812">
    <property type="term" value="F:hydrolase activity, acting on carbon-nitrogen (but not peptide) bonds, in cyclic amides"/>
    <property type="evidence" value="ECO:0007669"/>
    <property type="project" value="TreeGrafter"/>
</dbReference>
<dbReference type="AlphaFoldDB" id="A0A917ER84"/>